<organism evidence="1 2">
    <name type="scientific">Lactobacillus helveticus</name>
    <name type="common">Lactobacillus suntoryeus</name>
    <dbReference type="NCBI Taxonomy" id="1587"/>
    <lineage>
        <taxon>Bacteria</taxon>
        <taxon>Bacillati</taxon>
        <taxon>Bacillota</taxon>
        <taxon>Bacilli</taxon>
        <taxon>Lactobacillales</taxon>
        <taxon>Lactobacillaceae</taxon>
        <taxon>Lactobacillus</taxon>
    </lineage>
</organism>
<evidence type="ECO:0000313" key="2">
    <source>
        <dbReference type="Proteomes" id="UP000234562"/>
    </source>
</evidence>
<reference evidence="2" key="1">
    <citation type="submission" date="2016-05" db="EMBL/GenBank/DDBJ databases">
        <title>Genome sequence of Lactobacillus helveticus FAM8105.</title>
        <authorList>
            <person name="Ahrens C."/>
            <person name="Schmid M."/>
        </authorList>
    </citation>
    <scope>NUCLEOTIDE SEQUENCE [LARGE SCALE GENOMIC DNA]</scope>
    <source>
        <strain evidence="2">FAM8105</strain>
    </source>
</reference>
<dbReference type="EMBL" id="CP015496">
    <property type="protein sequence ID" value="AUI73823.1"/>
    <property type="molecule type" value="Genomic_DNA"/>
</dbReference>
<protein>
    <submittedName>
        <fullName evidence="1">Uncharacterized protein</fullName>
    </submittedName>
</protein>
<dbReference type="AlphaFoldDB" id="A0AAU8XSN9"/>
<proteinExistence type="predicted"/>
<evidence type="ECO:0000313" key="1">
    <source>
        <dbReference type="EMBL" id="AUI73823.1"/>
    </source>
</evidence>
<gene>
    <name evidence="1" type="ORF">Lh8105_02655</name>
</gene>
<dbReference type="Proteomes" id="UP000234562">
    <property type="component" value="Chromosome"/>
</dbReference>
<name>A0AAU8XSN9_LACHE</name>
<sequence length="66" mass="7778">MDYLDALIEKDRQGTYRTRKMLLEDLIEGSIKTIKTSNDPEEIKHEAINLVDYRLQLIDVNKNLEN</sequence>
<accession>A0AAU8XSN9</accession>
<dbReference type="RefSeq" id="WP_101853735.1">
    <property type="nucleotide sequence ID" value="NZ_CP015496.1"/>
</dbReference>